<dbReference type="Pfam" id="PF00324">
    <property type="entry name" value="AA_permease"/>
    <property type="match status" value="1"/>
</dbReference>
<feature type="transmembrane region" description="Helical" evidence="5">
    <location>
        <begin position="430"/>
        <end position="449"/>
    </location>
</feature>
<feature type="transmembrane region" description="Helical" evidence="5">
    <location>
        <begin position="134"/>
        <end position="152"/>
    </location>
</feature>
<dbReference type="EMBL" id="CP036525">
    <property type="protein sequence ID" value="QDT07702.1"/>
    <property type="molecule type" value="Genomic_DNA"/>
</dbReference>
<evidence type="ECO:0000256" key="5">
    <source>
        <dbReference type="SAM" id="Phobius"/>
    </source>
</evidence>
<dbReference type="Proteomes" id="UP000318538">
    <property type="component" value="Chromosome"/>
</dbReference>
<dbReference type="Gene3D" id="1.20.1740.10">
    <property type="entry name" value="Amino acid/polyamine transporter I"/>
    <property type="match status" value="1"/>
</dbReference>
<proteinExistence type="predicted"/>
<feature type="transmembrane region" description="Helical" evidence="5">
    <location>
        <begin position="164"/>
        <end position="187"/>
    </location>
</feature>
<dbReference type="PANTHER" id="PTHR42770:SF11">
    <property type="entry name" value="INNER MEMBRANE TRANSPORT PROTEIN YBAT"/>
    <property type="match status" value="1"/>
</dbReference>
<evidence type="ECO:0000313" key="9">
    <source>
        <dbReference type="Proteomes" id="UP000318538"/>
    </source>
</evidence>
<dbReference type="GO" id="GO:0016020">
    <property type="term" value="C:membrane"/>
    <property type="evidence" value="ECO:0007669"/>
    <property type="project" value="UniProtKB-SubCell"/>
</dbReference>
<evidence type="ECO:0000259" key="6">
    <source>
        <dbReference type="Pfam" id="PF00324"/>
    </source>
</evidence>
<keyword evidence="2 5" id="KW-0812">Transmembrane</keyword>
<dbReference type="GO" id="GO:0055085">
    <property type="term" value="P:transmembrane transport"/>
    <property type="evidence" value="ECO:0007669"/>
    <property type="project" value="InterPro"/>
</dbReference>
<dbReference type="Pfam" id="PF00582">
    <property type="entry name" value="Usp"/>
    <property type="match status" value="1"/>
</dbReference>
<organism evidence="8 9">
    <name type="scientific">Rubripirellula lacrimiformis</name>
    <dbReference type="NCBI Taxonomy" id="1930273"/>
    <lineage>
        <taxon>Bacteria</taxon>
        <taxon>Pseudomonadati</taxon>
        <taxon>Planctomycetota</taxon>
        <taxon>Planctomycetia</taxon>
        <taxon>Pirellulales</taxon>
        <taxon>Pirellulaceae</taxon>
        <taxon>Rubripirellula</taxon>
    </lineage>
</organism>
<evidence type="ECO:0000256" key="4">
    <source>
        <dbReference type="ARBA" id="ARBA00023136"/>
    </source>
</evidence>
<feature type="transmembrane region" description="Helical" evidence="5">
    <location>
        <begin position="86"/>
        <end position="114"/>
    </location>
</feature>
<evidence type="ECO:0000259" key="7">
    <source>
        <dbReference type="Pfam" id="PF00582"/>
    </source>
</evidence>
<dbReference type="CDD" id="cd00293">
    <property type="entry name" value="USP-like"/>
    <property type="match status" value="1"/>
</dbReference>
<evidence type="ECO:0000256" key="3">
    <source>
        <dbReference type="ARBA" id="ARBA00022989"/>
    </source>
</evidence>
<evidence type="ECO:0000256" key="1">
    <source>
        <dbReference type="ARBA" id="ARBA00004141"/>
    </source>
</evidence>
<feature type="transmembrane region" description="Helical" evidence="5">
    <location>
        <begin position="293"/>
        <end position="319"/>
    </location>
</feature>
<feature type="domain" description="Amino acid permease/ SLC12A" evidence="6">
    <location>
        <begin position="17"/>
        <end position="429"/>
    </location>
</feature>
<feature type="transmembrane region" description="Helical" evidence="5">
    <location>
        <begin position="400"/>
        <end position="424"/>
    </location>
</feature>
<feature type="transmembrane region" description="Helical" evidence="5">
    <location>
        <begin position="238"/>
        <end position="260"/>
    </location>
</feature>
<feature type="transmembrane region" description="Helical" evidence="5">
    <location>
        <begin position="12"/>
        <end position="35"/>
    </location>
</feature>
<name>A0A517NKN5_9BACT</name>
<dbReference type="InterPro" id="IPR006016">
    <property type="entry name" value="UspA"/>
</dbReference>
<feature type="transmembrane region" description="Helical" evidence="5">
    <location>
        <begin position="366"/>
        <end position="388"/>
    </location>
</feature>
<protein>
    <submittedName>
        <fullName evidence="8">Putative amino acid permease YhdG</fullName>
    </submittedName>
</protein>
<feature type="transmembrane region" description="Helical" evidence="5">
    <location>
        <begin position="340"/>
        <end position="360"/>
    </location>
</feature>
<dbReference type="RefSeq" id="WP_246146353.1">
    <property type="nucleotide sequence ID" value="NZ_CP036525.1"/>
</dbReference>
<dbReference type="KEGG" id="rlc:K227x_61300"/>
<keyword evidence="9" id="KW-1185">Reference proteome</keyword>
<feature type="domain" description="UspA" evidence="7">
    <location>
        <begin position="613"/>
        <end position="735"/>
    </location>
</feature>
<accession>A0A517NKN5</accession>
<dbReference type="InterPro" id="IPR004841">
    <property type="entry name" value="AA-permease/SLC12A_dom"/>
</dbReference>
<gene>
    <name evidence="8" type="primary">yhdG</name>
    <name evidence="8" type="ORF">K227x_61300</name>
</gene>
<dbReference type="PANTHER" id="PTHR42770">
    <property type="entry name" value="AMINO ACID TRANSPORTER-RELATED"/>
    <property type="match status" value="1"/>
</dbReference>
<dbReference type="AlphaFoldDB" id="A0A517NKN5"/>
<feature type="transmembrane region" description="Helical" evidence="5">
    <location>
        <begin position="207"/>
        <end position="226"/>
    </location>
</feature>
<dbReference type="SUPFAM" id="SSF52402">
    <property type="entry name" value="Adenine nucleotide alpha hydrolases-like"/>
    <property type="match status" value="1"/>
</dbReference>
<evidence type="ECO:0000256" key="2">
    <source>
        <dbReference type="ARBA" id="ARBA00022692"/>
    </source>
</evidence>
<sequence length="739" mass="77619">MTDTQQRHLGLFGATGIGVGAIVGGGILALAGVAFATTGPAAIVAFAINGVIAMLTALSFAEMASKFPESGGTYTFSRKVLSVESAFTVGWVVWFASIVAAVLYALGFAHFGLIFCQELSSANGYQWDWLHRPILVPVTAIATSVLLAVGLMMRTGGGGTFANVAKVAVFVVLIVGGVWAVCQQSAGDTVASFRPFFADGMGGLVQAMGYSFIALQGFDLIAAVGGEIKQPARTIPRAMMLSLVIALLIYLPLLSVIVAVGTPSGESITEAAAADPGSIVANAARNYLGVTGFWLVIVAAVLSMFTALQANLFAASRIAQAMAGDRTLPRMMSRVSAGNGNPTVSVIVTTTLVCLLVVALPDLSAAGAASSLIFLVTFAIAHWLSVLVRQRSPANPPPFMSPWYPVVPVVGGLACVSLAVFQGIAVPTAGLIAVVWLSLGGVLFLTLFARSARLRDVSSMAANPELSRLRGNTPLVLVPIANPQNAEAMIALAETLVPAALGRVLLHTVVVAPPDWAPDLDPGPADRSHVVQRALISASLRLGVHAETLVTVAASPFEEIARVARLHRCGSVLLGLSEIAEDGPPAPMEALLSRLETDVVVLRAPNDWHLAERQKILVPVAGHGGHDYLLTRLLGSLTRNQNCDVKFVRVIPVASGLGELRRVEKELDRLAYDNFGGRCEREVVESDDPVDAVVSRADASGLVILGVQRIGPRQKLFGRFTRQIASRTHCPIIVISRRG</sequence>
<evidence type="ECO:0000313" key="8">
    <source>
        <dbReference type="EMBL" id="QDT07702.1"/>
    </source>
</evidence>
<keyword evidence="3 5" id="KW-1133">Transmembrane helix</keyword>
<reference evidence="8 9" key="1">
    <citation type="submission" date="2019-02" db="EMBL/GenBank/DDBJ databases">
        <title>Deep-cultivation of Planctomycetes and their phenomic and genomic characterization uncovers novel biology.</title>
        <authorList>
            <person name="Wiegand S."/>
            <person name="Jogler M."/>
            <person name="Boedeker C."/>
            <person name="Pinto D."/>
            <person name="Vollmers J."/>
            <person name="Rivas-Marin E."/>
            <person name="Kohn T."/>
            <person name="Peeters S.H."/>
            <person name="Heuer A."/>
            <person name="Rast P."/>
            <person name="Oberbeckmann S."/>
            <person name="Bunk B."/>
            <person name="Jeske O."/>
            <person name="Meyerdierks A."/>
            <person name="Storesund J.E."/>
            <person name="Kallscheuer N."/>
            <person name="Luecker S."/>
            <person name="Lage O.M."/>
            <person name="Pohl T."/>
            <person name="Merkel B.J."/>
            <person name="Hornburger P."/>
            <person name="Mueller R.-W."/>
            <person name="Bruemmer F."/>
            <person name="Labrenz M."/>
            <person name="Spormann A.M."/>
            <person name="Op den Camp H."/>
            <person name="Overmann J."/>
            <person name="Amann R."/>
            <person name="Jetten M.S.M."/>
            <person name="Mascher T."/>
            <person name="Medema M.H."/>
            <person name="Devos D.P."/>
            <person name="Kaster A.-K."/>
            <person name="Ovreas L."/>
            <person name="Rohde M."/>
            <person name="Galperin M.Y."/>
            <person name="Jogler C."/>
        </authorList>
    </citation>
    <scope>NUCLEOTIDE SEQUENCE [LARGE SCALE GENOMIC DNA]</scope>
    <source>
        <strain evidence="8 9">K22_7</strain>
    </source>
</reference>
<keyword evidence="4 5" id="KW-0472">Membrane</keyword>
<feature type="transmembrane region" description="Helical" evidence="5">
    <location>
        <begin position="41"/>
        <end position="65"/>
    </location>
</feature>
<comment type="subcellular location">
    <subcellularLocation>
        <location evidence="1">Membrane</location>
        <topology evidence="1">Multi-pass membrane protein</topology>
    </subcellularLocation>
</comment>
<dbReference type="InterPro" id="IPR050367">
    <property type="entry name" value="APC_superfamily"/>
</dbReference>
<dbReference type="Gene3D" id="3.40.50.12370">
    <property type="match status" value="1"/>
</dbReference>